<dbReference type="AlphaFoldDB" id="A0A1I5X8K4"/>
<sequence>MARDKRVLDRMEATGECRSVAVAAIRAQDASRRSARVEVVMHSAEGWPDDLLAALEKEKGSIGFNLVGHSGVVSGDIESAEIWDDENGERIEMVLSTYPDKLAHLPAHRPLEVVLSKASLTRLERRIRLKNKAKNNKRTSGS</sequence>
<proteinExistence type="predicted"/>
<evidence type="ECO:0000313" key="2">
    <source>
        <dbReference type="Proteomes" id="UP000199137"/>
    </source>
</evidence>
<dbReference type="Proteomes" id="UP000199137">
    <property type="component" value="Unassembled WGS sequence"/>
</dbReference>
<dbReference type="EMBL" id="FOWC01000010">
    <property type="protein sequence ID" value="SFQ28312.1"/>
    <property type="molecule type" value="Genomic_DNA"/>
</dbReference>
<dbReference type="OrthoDB" id="9956498at2"/>
<gene>
    <name evidence="1" type="ORF">SAMN05421854_11098</name>
</gene>
<accession>A0A1I5X8K4</accession>
<name>A0A1I5X8K4_9PSEU</name>
<organism evidence="1 2">
    <name type="scientific">Amycolatopsis rubida</name>
    <dbReference type="NCBI Taxonomy" id="112413"/>
    <lineage>
        <taxon>Bacteria</taxon>
        <taxon>Bacillati</taxon>
        <taxon>Actinomycetota</taxon>
        <taxon>Actinomycetes</taxon>
        <taxon>Pseudonocardiales</taxon>
        <taxon>Pseudonocardiaceae</taxon>
        <taxon>Amycolatopsis</taxon>
    </lineage>
</organism>
<dbReference type="RefSeq" id="WP_093575656.1">
    <property type="nucleotide sequence ID" value="NZ_FOWC01000010.1"/>
</dbReference>
<protein>
    <submittedName>
        <fullName evidence="1">Uncharacterized protein</fullName>
    </submittedName>
</protein>
<evidence type="ECO:0000313" key="1">
    <source>
        <dbReference type="EMBL" id="SFQ28312.1"/>
    </source>
</evidence>
<reference evidence="1 2" key="1">
    <citation type="submission" date="2016-10" db="EMBL/GenBank/DDBJ databases">
        <authorList>
            <person name="de Groot N.N."/>
        </authorList>
    </citation>
    <scope>NUCLEOTIDE SEQUENCE [LARGE SCALE GENOMIC DNA]</scope>
    <source>
        <strain evidence="1 2">DSM 44637</strain>
    </source>
</reference>